<dbReference type="PANTHER" id="PTHR34990">
    <property type="entry name" value="UDP-2,3-DIACYLGLUCOSAMINE HYDROLASE-RELATED"/>
    <property type="match status" value="1"/>
</dbReference>
<evidence type="ECO:0000256" key="5">
    <source>
        <dbReference type="ARBA" id="ARBA00023136"/>
    </source>
</evidence>
<name>A0A381VQ09_9ZZZZ</name>
<dbReference type="GO" id="GO:0008758">
    <property type="term" value="F:UDP-2,3-diacylglucosamine hydrolase activity"/>
    <property type="evidence" value="ECO:0007669"/>
    <property type="project" value="TreeGrafter"/>
</dbReference>
<evidence type="ECO:0000256" key="3">
    <source>
        <dbReference type="ARBA" id="ARBA00022723"/>
    </source>
</evidence>
<keyword evidence="6" id="KW-0464">Manganese</keyword>
<dbReference type="GO" id="GO:0046872">
    <property type="term" value="F:metal ion binding"/>
    <property type="evidence" value="ECO:0007669"/>
    <property type="project" value="UniProtKB-KW"/>
</dbReference>
<dbReference type="CDD" id="cd07398">
    <property type="entry name" value="MPP_YbbF-LpxH"/>
    <property type="match status" value="1"/>
</dbReference>
<dbReference type="GO" id="GO:0009245">
    <property type="term" value="P:lipid A biosynthetic process"/>
    <property type="evidence" value="ECO:0007669"/>
    <property type="project" value="TreeGrafter"/>
</dbReference>
<dbReference type="EMBL" id="UINC01009430">
    <property type="protein sequence ID" value="SVA42304.1"/>
    <property type="molecule type" value="Genomic_DNA"/>
</dbReference>
<accession>A0A381VQ09</accession>
<protein>
    <recommendedName>
        <fullName evidence="7">Calcineurin-like phosphoesterase domain-containing protein</fullName>
    </recommendedName>
</protein>
<dbReference type="SUPFAM" id="SSF56300">
    <property type="entry name" value="Metallo-dependent phosphatases"/>
    <property type="match status" value="1"/>
</dbReference>
<evidence type="ECO:0000313" key="8">
    <source>
        <dbReference type="EMBL" id="SVA42304.1"/>
    </source>
</evidence>
<dbReference type="Pfam" id="PF00149">
    <property type="entry name" value="Metallophos"/>
    <property type="match status" value="1"/>
</dbReference>
<dbReference type="PANTHER" id="PTHR34990:SF1">
    <property type="entry name" value="UDP-2,3-DIACYLGLUCOSAMINE HYDROLASE"/>
    <property type="match status" value="1"/>
</dbReference>
<dbReference type="InterPro" id="IPR043461">
    <property type="entry name" value="LpxH-like"/>
</dbReference>
<evidence type="ECO:0000259" key="7">
    <source>
        <dbReference type="Pfam" id="PF00149"/>
    </source>
</evidence>
<dbReference type="InterPro" id="IPR004843">
    <property type="entry name" value="Calcineurin-like_PHP"/>
</dbReference>
<dbReference type="GO" id="GO:0016020">
    <property type="term" value="C:membrane"/>
    <property type="evidence" value="ECO:0007669"/>
    <property type="project" value="GOC"/>
</dbReference>
<evidence type="ECO:0000256" key="2">
    <source>
        <dbReference type="ARBA" id="ARBA00022519"/>
    </source>
</evidence>
<gene>
    <name evidence="8" type="ORF">METZ01_LOCUS95158</name>
</gene>
<evidence type="ECO:0000256" key="1">
    <source>
        <dbReference type="ARBA" id="ARBA00022475"/>
    </source>
</evidence>
<proteinExistence type="predicted"/>
<keyword evidence="3" id="KW-0479">Metal-binding</keyword>
<sequence>VFATKPVLIASDVHLGSAPPDHEKAFIAWLERAATSASWIILNGDLFDFWFEYRTGTTRGHDQILRTLRMTVDQGTPLTLMGGNHDWWGGAFLRDEIGIEFLQDPVVREVAGRRTLLAHGDGLGSGDLGYRILRMFLRGHATRWAFGMLPPAIGDRIASSISRTGRHWEKWEEQQQARSDTLEKWAASALSQDQELELIVLGHTHRPLLREVRPGQWYANCGDWVINKSYLSLQEGRPPRLIEWDGRAI</sequence>
<dbReference type="AlphaFoldDB" id="A0A381VQ09"/>
<feature type="non-terminal residue" evidence="8">
    <location>
        <position position="1"/>
    </location>
</feature>
<feature type="domain" description="Calcineurin-like phosphoesterase" evidence="7">
    <location>
        <begin position="6"/>
        <end position="207"/>
    </location>
</feature>
<keyword evidence="4" id="KW-0378">Hydrolase</keyword>
<dbReference type="Gene3D" id="3.60.21.10">
    <property type="match status" value="1"/>
</dbReference>
<keyword evidence="5" id="KW-0472">Membrane</keyword>
<keyword evidence="2" id="KW-0997">Cell inner membrane</keyword>
<dbReference type="InterPro" id="IPR029052">
    <property type="entry name" value="Metallo-depent_PP-like"/>
</dbReference>
<keyword evidence="1" id="KW-1003">Cell membrane</keyword>
<evidence type="ECO:0000256" key="6">
    <source>
        <dbReference type="ARBA" id="ARBA00023211"/>
    </source>
</evidence>
<reference evidence="8" key="1">
    <citation type="submission" date="2018-05" db="EMBL/GenBank/DDBJ databases">
        <authorList>
            <person name="Lanie J.A."/>
            <person name="Ng W.-L."/>
            <person name="Kazmierczak K.M."/>
            <person name="Andrzejewski T.M."/>
            <person name="Davidsen T.M."/>
            <person name="Wayne K.J."/>
            <person name="Tettelin H."/>
            <person name="Glass J.I."/>
            <person name="Rusch D."/>
            <person name="Podicherti R."/>
            <person name="Tsui H.-C.T."/>
            <person name="Winkler M.E."/>
        </authorList>
    </citation>
    <scope>NUCLEOTIDE SEQUENCE</scope>
</reference>
<organism evidence="8">
    <name type="scientific">marine metagenome</name>
    <dbReference type="NCBI Taxonomy" id="408172"/>
    <lineage>
        <taxon>unclassified sequences</taxon>
        <taxon>metagenomes</taxon>
        <taxon>ecological metagenomes</taxon>
    </lineage>
</organism>
<evidence type="ECO:0000256" key="4">
    <source>
        <dbReference type="ARBA" id="ARBA00022801"/>
    </source>
</evidence>